<name>A0A3P6TMU7_DIBLA</name>
<dbReference type="EMBL" id="UYRU01045398">
    <property type="protein sequence ID" value="VDK89466.1"/>
    <property type="molecule type" value="Genomic_DNA"/>
</dbReference>
<keyword evidence="2" id="KW-1185">Reference proteome</keyword>
<dbReference type="AlphaFoldDB" id="A0A3P6TMU7"/>
<organism evidence="1 2">
    <name type="scientific">Dibothriocephalus latus</name>
    <name type="common">Fish tapeworm</name>
    <name type="synonym">Diphyllobothrium latum</name>
    <dbReference type="NCBI Taxonomy" id="60516"/>
    <lineage>
        <taxon>Eukaryota</taxon>
        <taxon>Metazoa</taxon>
        <taxon>Spiralia</taxon>
        <taxon>Lophotrochozoa</taxon>
        <taxon>Platyhelminthes</taxon>
        <taxon>Cestoda</taxon>
        <taxon>Eucestoda</taxon>
        <taxon>Diphyllobothriidea</taxon>
        <taxon>Diphyllobothriidae</taxon>
        <taxon>Dibothriocephalus</taxon>
    </lineage>
</organism>
<accession>A0A3P6TMU7</accession>
<dbReference type="PANTHER" id="PTHR19446">
    <property type="entry name" value="REVERSE TRANSCRIPTASES"/>
    <property type="match status" value="1"/>
</dbReference>
<gene>
    <name evidence="1" type="ORF">DILT_LOCUS4399</name>
</gene>
<evidence type="ECO:0000313" key="2">
    <source>
        <dbReference type="Proteomes" id="UP000281553"/>
    </source>
</evidence>
<sequence>MHRHQLPNSKIGRTSTCNYDGVYEQSITPSLYSAVEFQTYAAYAVSFNLSSKDEVADKIQRLCNNKASGEDDIPAEIYKFCVETLALWLHKLIGQAWRDEAVPDDWGSGIPVPVYKKRDKTRNEKSRGISLIDVAAKIFAIALFRRFQSVRGSRARPNQDRFRAVRGCANQTLTRRRIL</sequence>
<protein>
    <recommendedName>
        <fullName evidence="3">Reverse transcriptase domain-containing protein</fullName>
    </recommendedName>
</protein>
<dbReference type="OrthoDB" id="6142323at2759"/>
<reference evidence="1 2" key="1">
    <citation type="submission" date="2018-11" db="EMBL/GenBank/DDBJ databases">
        <authorList>
            <consortium name="Pathogen Informatics"/>
        </authorList>
    </citation>
    <scope>NUCLEOTIDE SEQUENCE [LARGE SCALE GENOMIC DNA]</scope>
</reference>
<proteinExistence type="predicted"/>
<dbReference type="Proteomes" id="UP000281553">
    <property type="component" value="Unassembled WGS sequence"/>
</dbReference>
<evidence type="ECO:0000313" key="1">
    <source>
        <dbReference type="EMBL" id="VDK89466.1"/>
    </source>
</evidence>
<evidence type="ECO:0008006" key="3">
    <source>
        <dbReference type="Google" id="ProtNLM"/>
    </source>
</evidence>